<dbReference type="Gene3D" id="3.40.50.720">
    <property type="entry name" value="NAD(P)-binding Rossmann-like Domain"/>
    <property type="match status" value="1"/>
</dbReference>
<name>A0ABS5RV28_9HYPH</name>
<gene>
    <name evidence="2" type="ORF">JYU29_02545</name>
</gene>
<dbReference type="InterPro" id="IPR051468">
    <property type="entry name" value="Fungal_SecMetab_SDRs"/>
</dbReference>
<dbReference type="InterPro" id="IPR002347">
    <property type="entry name" value="SDR_fam"/>
</dbReference>
<dbReference type="InterPro" id="IPR036291">
    <property type="entry name" value="NAD(P)-bd_dom_sf"/>
</dbReference>
<dbReference type="PANTHER" id="PTHR43544:SF12">
    <property type="entry name" value="NAD(P)-BINDING ROSSMANN-FOLD SUPERFAMILY PROTEIN"/>
    <property type="match status" value="1"/>
</dbReference>
<protein>
    <submittedName>
        <fullName evidence="2">SDR family NAD(P)-dependent oxidoreductase</fullName>
    </submittedName>
</protein>
<accession>A0ABS5RV28</accession>
<organism evidence="2 3">
    <name type="scientific">Tianweitania aestuarii</name>
    <dbReference type="NCBI Taxonomy" id="2814886"/>
    <lineage>
        <taxon>Bacteria</taxon>
        <taxon>Pseudomonadati</taxon>
        <taxon>Pseudomonadota</taxon>
        <taxon>Alphaproteobacteria</taxon>
        <taxon>Hyphomicrobiales</taxon>
        <taxon>Phyllobacteriaceae</taxon>
        <taxon>Tianweitania</taxon>
    </lineage>
</organism>
<evidence type="ECO:0000256" key="1">
    <source>
        <dbReference type="SAM" id="SignalP"/>
    </source>
</evidence>
<evidence type="ECO:0000313" key="2">
    <source>
        <dbReference type="EMBL" id="MBS9719562.1"/>
    </source>
</evidence>
<dbReference type="PRINTS" id="PR00081">
    <property type="entry name" value="GDHRDH"/>
</dbReference>
<keyword evidence="3" id="KW-1185">Reference proteome</keyword>
<dbReference type="SUPFAM" id="SSF51735">
    <property type="entry name" value="NAD(P)-binding Rossmann-fold domains"/>
    <property type="match status" value="1"/>
</dbReference>
<dbReference type="Pfam" id="PF00106">
    <property type="entry name" value="adh_short"/>
    <property type="match status" value="1"/>
</dbReference>
<proteinExistence type="predicted"/>
<comment type="caution">
    <text evidence="2">The sequence shown here is derived from an EMBL/GenBank/DDBJ whole genome shotgun (WGS) entry which is preliminary data.</text>
</comment>
<dbReference type="PANTHER" id="PTHR43544">
    <property type="entry name" value="SHORT-CHAIN DEHYDROGENASE/REDUCTASE"/>
    <property type="match status" value="1"/>
</dbReference>
<feature type="signal peptide" evidence="1">
    <location>
        <begin position="1"/>
        <end position="23"/>
    </location>
</feature>
<keyword evidence="1" id="KW-0732">Signal</keyword>
<sequence>MSAMRFKRAVVVGASGGIGAALASALVDQGVVVHALSRRGGAATTKLVAGTIDIEDETSIAAAVLVLSAEEPIDLLVVATGLLHADGIAPEKSYRHYSSASFERYFAVNATGPALVAKHFLPLLRKDRPSVFAALSARVGSISDNRLGGWYGYRASKAALNMIVKTLAVEIARTHPQAACVALHPGTVATDLSQPFQRGVPAEKLFSPETAAKHLLDVISTLNVSNSGSILAWDGTEITP</sequence>
<dbReference type="EMBL" id="JAFMNX010000001">
    <property type="protein sequence ID" value="MBS9719562.1"/>
    <property type="molecule type" value="Genomic_DNA"/>
</dbReference>
<evidence type="ECO:0000313" key="3">
    <source>
        <dbReference type="Proteomes" id="UP001297272"/>
    </source>
</evidence>
<dbReference type="CDD" id="cd05325">
    <property type="entry name" value="carb_red_sniffer_like_SDR_c"/>
    <property type="match status" value="1"/>
</dbReference>
<feature type="chain" id="PRO_5045521477" evidence="1">
    <location>
        <begin position="24"/>
        <end position="240"/>
    </location>
</feature>
<dbReference type="Proteomes" id="UP001297272">
    <property type="component" value="Unassembled WGS sequence"/>
</dbReference>
<reference evidence="2 3" key="1">
    <citation type="submission" date="2021-03" db="EMBL/GenBank/DDBJ databases">
        <title>Tianweitania aestuarii sp. nov., isolated from a tidal flat.</title>
        <authorList>
            <person name="Park S."/>
            <person name="Yoon J.-H."/>
        </authorList>
    </citation>
    <scope>NUCLEOTIDE SEQUENCE [LARGE SCALE GENOMIC DNA]</scope>
    <source>
        <strain evidence="2 3">BSSL-BM11</strain>
    </source>
</reference>